<proteinExistence type="predicted"/>
<dbReference type="Proteomes" id="UP001234343">
    <property type="component" value="Unassembled WGS sequence"/>
</dbReference>
<comment type="caution">
    <text evidence="1">The sequence shown here is derived from an EMBL/GenBank/DDBJ whole genome shotgun (WGS) entry which is preliminary data.</text>
</comment>
<name>A0ABT7SYK0_9ALTE</name>
<reference evidence="1 2" key="1">
    <citation type="submission" date="2023-06" db="EMBL/GenBank/DDBJ databases">
        <title>Alteromonas sp. ASW11-36 isolated from intertidal sand.</title>
        <authorList>
            <person name="Li Y."/>
        </authorList>
    </citation>
    <scope>NUCLEOTIDE SEQUENCE [LARGE SCALE GENOMIC DNA]</scope>
    <source>
        <strain evidence="1 2">ASW11-36</strain>
    </source>
</reference>
<evidence type="ECO:0000313" key="1">
    <source>
        <dbReference type="EMBL" id="MDM7861266.1"/>
    </source>
</evidence>
<protein>
    <submittedName>
        <fullName evidence="1">Transporter substrate-binding domain-containing protein</fullName>
    </submittedName>
</protein>
<evidence type="ECO:0000313" key="2">
    <source>
        <dbReference type="Proteomes" id="UP001234343"/>
    </source>
</evidence>
<keyword evidence="2" id="KW-1185">Reference proteome</keyword>
<dbReference type="EMBL" id="JAUCBP010000010">
    <property type="protein sequence ID" value="MDM7861266.1"/>
    <property type="molecule type" value="Genomic_DNA"/>
</dbReference>
<dbReference type="RefSeq" id="WP_289365708.1">
    <property type="nucleotide sequence ID" value="NZ_JAUCBP010000010.1"/>
</dbReference>
<organism evidence="1 2">
    <name type="scientific">Alteromonas arenosi</name>
    <dbReference type="NCBI Taxonomy" id="3055817"/>
    <lineage>
        <taxon>Bacteria</taxon>
        <taxon>Pseudomonadati</taxon>
        <taxon>Pseudomonadota</taxon>
        <taxon>Gammaproteobacteria</taxon>
        <taxon>Alteromonadales</taxon>
        <taxon>Alteromonadaceae</taxon>
        <taxon>Alteromonas/Salinimonas group</taxon>
        <taxon>Alteromonas</taxon>
    </lineage>
</organism>
<sequence>MDYQINVSESIATTIERQRIEQFLNQVYAPLNIQPEYVYYPSQRGLPLVNTGEIDAEAARYEFAVKEYRNLIQIPEPLGTIATVILCSKEQHCQLSPNRTVGVLQGFLMAKEFCRNEDKLCYFTENPSVLGKLLDSQRVEAILVRRNQIPSIVCNSDNNDFYAWHYRDFDLPTHHYVHRDNEHLVDALTNSIRVQKNTSIYLQITQQWLARAQQCGKTITTIPQN</sequence>
<accession>A0ABT7SYK0</accession>
<dbReference type="SUPFAM" id="SSF53850">
    <property type="entry name" value="Periplasmic binding protein-like II"/>
    <property type="match status" value="1"/>
</dbReference>
<gene>
    <name evidence="1" type="ORF">QTP81_11735</name>
</gene>